<protein>
    <recommendedName>
        <fullName evidence="4">Heme exporter protein D</fullName>
    </recommendedName>
</protein>
<proteinExistence type="predicted"/>
<keyword evidence="1" id="KW-1133">Transmembrane helix</keyword>
<dbReference type="RefSeq" id="WP_192732402.1">
    <property type="nucleotide sequence ID" value="NZ_BAAAVL010000004.1"/>
</dbReference>
<evidence type="ECO:0000313" key="3">
    <source>
        <dbReference type="Proteomes" id="UP000620262"/>
    </source>
</evidence>
<evidence type="ECO:0008006" key="4">
    <source>
        <dbReference type="Google" id="ProtNLM"/>
    </source>
</evidence>
<accession>A0ABR9J099</accession>
<comment type="caution">
    <text evidence="2">The sequence shown here is derived from an EMBL/GenBank/DDBJ whole genome shotgun (WGS) entry which is preliminary data.</text>
</comment>
<dbReference type="Proteomes" id="UP000620262">
    <property type="component" value="Unassembled WGS sequence"/>
</dbReference>
<reference evidence="2 3" key="1">
    <citation type="submission" date="2020-10" db="EMBL/GenBank/DDBJ databases">
        <title>Sequencing the genomes of 1000 actinobacteria strains.</title>
        <authorList>
            <person name="Klenk H.-P."/>
        </authorList>
    </citation>
    <scope>NUCLEOTIDE SEQUENCE [LARGE SCALE GENOMIC DNA]</scope>
    <source>
        <strain evidence="2 3">DSM 7307</strain>
    </source>
</reference>
<gene>
    <name evidence="2" type="ORF">H4W29_006120</name>
</gene>
<evidence type="ECO:0000256" key="1">
    <source>
        <dbReference type="SAM" id="Phobius"/>
    </source>
</evidence>
<feature type="transmembrane region" description="Helical" evidence="1">
    <location>
        <begin position="6"/>
        <end position="27"/>
    </location>
</feature>
<evidence type="ECO:0000313" key="2">
    <source>
        <dbReference type="EMBL" id="MBE1508875.1"/>
    </source>
</evidence>
<organism evidence="2 3">
    <name type="scientific">Rhizobium viscosum</name>
    <name type="common">Arthrobacter viscosus</name>
    <dbReference type="NCBI Taxonomy" id="1673"/>
    <lineage>
        <taxon>Bacteria</taxon>
        <taxon>Pseudomonadati</taxon>
        <taxon>Pseudomonadota</taxon>
        <taxon>Alphaproteobacteria</taxon>
        <taxon>Hyphomicrobiales</taxon>
        <taxon>Rhizobiaceae</taxon>
        <taxon>Rhizobium/Agrobacterium group</taxon>
        <taxon>Rhizobium</taxon>
    </lineage>
</organism>
<dbReference type="EMBL" id="JADBEC010000002">
    <property type="protein sequence ID" value="MBE1508875.1"/>
    <property type="molecule type" value="Genomic_DNA"/>
</dbReference>
<keyword evidence="1" id="KW-0812">Transmembrane</keyword>
<name>A0ABR9J099_RHIVS</name>
<keyword evidence="1" id="KW-0472">Membrane</keyword>
<keyword evidence="3" id="KW-1185">Reference proteome</keyword>
<sequence>MTHQDYVLAAYTVAFSVMIAISMTTWFRGRAYRRQVEVVAKIRHQARHEAR</sequence>